<dbReference type="InterPro" id="IPR049177">
    <property type="entry name" value="MgtC_SapB_SrpB_YhiD_N"/>
</dbReference>
<dbReference type="Proteomes" id="UP000182800">
    <property type="component" value="Unassembled WGS sequence"/>
</dbReference>
<evidence type="ECO:0000256" key="1">
    <source>
        <dbReference type="ARBA" id="ARBA00004651"/>
    </source>
</evidence>
<dbReference type="AlphaFoldDB" id="A0A0N8KEY0"/>
<evidence type="ECO:0000256" key="6">
    <source>
        <dbReference type="ARBA" id="ARBA00023136"/>
    </source>
</evidence>
<dbReference type="Pfam" id="PF02308">
    <property type="entry name" value="MgtC"/>
    <property type="match status" value="1"/>
</dbReference>
<comment type="caution">
    <text evidence="9">The sequence shown here is derived from an EMBL/GenBank/DDBJ whole genome shotgun (WGS) entry which is preliminary data.</text>
</comment>
<keyword evidence="4 7" id="KW-0812">Transmembrane</keyword>
<feature type="transmembrane region" description="Helical" evidence="7">
    <location>
        <begin position="107"/>
        <end position="124"/>
    </location>
</feature>
<evidence type="ECO:0000313" key="10">
    <source>
        <dbReference type="EMBL" id="SCC82731.1"/>
    </source>
</evidence>
<organism evidence="9 11">
    <name type="scientific">Saliniramus fredricksonii</name>
    <dbReference type="NCBI Taxonomy" id="1653334"/>
    <lineage>
        <taxon>Bacteria</taxon>
        <taxon>Pseudomonadati</taxon>
        <taxon>Pseudomonadota</taxon>
        <taxon>Alphaproteobacteria</taxon>
        <taxon>Hyphomicrobiales</taxon>
        <taxon>Salinarimonadaceae</taxon>
        <taxon>Saliniramus</taxon>
    </lineage>
</organism>
<reference evidence="10 12" key="2">
    <citation type="submission" date="2016-08" db="EMBL/GenBank/DDBJ databases">
        <authorList>
            <person name="Varghese N."/>
            <person name="Submissions Spin"/>
        </authorList>
    </citation>
    <scope>NUCLEOTIDE SEQUENCE [LARGE SCALE GENOMIC DNA]</scope>
    <source>
        <strain evidence="10 12">HL-109</strain>
    </source>
</reference>
<evidence type="ECO:0000256" key="7">
    <source>
        <dbReference type="RuleBase" id="RU365041"/>
    </source>
</evidence>
<name>A0A0N8KEY0_9HYPH</name>
<evidence type="ECO:0000313" key="9">
    <source>
        <dbReference type="EMBL" id="KPQ12594.1"/>
    </source>
</evidence>
<dbReference type="OrthoDB" id="9811198at2"/>
<comment type="subcellular location">
    <subcellularLocation>
        <location evidence="7">Cell inner membrane</location>
        <topology evidence="7">Multi-pass membrane protein</topology>
    </subcellularLocation>
    <subcellularLocation>
        <location evidence="1">Cell membrane</location>
        <topology evidence="1">Multi-pass membrane protein</topology>
    </subcellularLocation>
</comment>
<accession>A0A0N8KEY0</accession>
<dbReference type="EMBL" id="LJSX01000001">
    <property type="protein sequence ID" value="KPQ12594.1"/>
    <property type="molecule type" value="Genomic_DNA"/>
</dbReference>
<reference evidence="9 11" key="1">
    <citation type="submission" date="2015-09" db="EMBL/GenBank/DDBJ databases">
        <title>Identification and resolution of microdiversity through metagenomic sequencing of parallel consortia.</title>
        <authorList>
            <person name="Nelson W.C."/>
            <person name="Romine M.F."/>
            <person name="Lindemann S.R."/>
        </authorList>
    </citation>
    <scope>NUCLEOTIDE SEQUENCE [LARGE SCALE GENOMIC DNA]</scope>
    <source>
        <strain evidence="9">HL-109</strain>
    </source>
</reference>
<feature type="transmembrane region" description="Helical" evidence="7">
    <location>
        <begin position="130"/>
        <end position="150"/>
    </location>
</feature>
<comment type="similarity">
    <text evidence="2 7">Belongs to the MgtC/SapB family.</text>
</comment>
<dbReference type="PRINTS" id="PR01837">
    <property type="entry name" value="MGTCSAPBPROT"/>
</dbReference>
<keyword evidence="5 7" id="KW-1133">Transmembrane helix</keyword>
<evidence type="ECO:0000313" key="12">
    <source>
        <dbReference type="Proteomes" id="UP000182800"/>
    </source>
</evidence>
<evidence type="ECO:0000259" key="8">
    <source>
        <dbReference type="Pfam" id="PF02308"/>
    </source>
</evidence>
<evidence type="ECO:0000313" key="11">
    <source>
        <dbReference type="Proteomes" id="UP000050497"/>
    </source>
</evidence>
<keyword evidence="7" id="KW-0997">Cell inner membrane</keyword>
<keyword evidence="6 7" id="KW-0472">Membrane</keyword>
<dbReference type="STRING" id="1653334.GA0071312_3741"/>
<keyword evidence="3" id="KW-1003">Cell membrane</keyword>
<feature type="domain" description="MgtC/SapB/SrpB/YhiD N-terminal" evidence="8">
    <location>
        <begin position="22"/>
        <end position="152"/>
    </location>
</feature>
<evidence type="ECO:0000256" key="3">
    <source>
        <dbReference type="ARBA" id="ARBA00022475"/>
    </source>
</evidence>
<dbReference type="InterPro" id="IPR003416">
    <property type="entry name" value="MgtC/SapB/SrpB/YhiD_fam"/>
</dbReference>
<dbReference type="RefSeq" id="WP_083204753.1">
    <property type="nucleotide sequence ID" value="NZ_FMBM01000003.1"/>
</dbReference>
<dbReference type="PANTHER" id="PTHR33778">
    <property type="entry name" value="PROTEIN MGTC"/>
    <property type="match status" value="1"/>
</dbReference>
<feature type="transmembrane region" description="Helical" evidence="7">
    <location>
        <begin position="83"/>
        <end position="100"/>
    </location>
</feature>
<sequence>MEQVGMSVLVTQTGFTTIALRLLAAAALGLLIGLDREYRSRPAGLRTHMLISLAAATFAVLTFEIVEQTRGESDGVTTDPIRIIEAVTAGVAFLAAGTIIRARGGVKGLTTGAGMWLAGAVGLACGLGAYAVAILAAGLGISILTLLGWVERKFERERH</sequence>
<dbReference type="PATRIC" id="fig|1653334.4.peg.1845"/>
<proteinExistence type="inferred from homology"/>
<evidence type="ECO:0000256" key="2">
    <source>
        <dbReference type="ARBA" id="ARBA00009298"/>
    </source>
</evidence>
<feature type="transmembrane region" description="Helical" evidence="7">
    <location>
        <begin position="45"/>
        <end position="63"/>
    </location>
</feature>
<dbReference type="EMBL" id="FMBM01000003">
    <property type="protein sequence ID" value="SCC82731.1"/>
    <property type="molecule type" value="Genomic_DNA"/>
</dbReference>
<gene>
    <name evidence="9" type="primary">mgtC</name>
    <name evidence="10" type="ORF">GA0071312_3741</name>
    <name evidence="9" type="ORF">HLUCCO17_00435</name>
</gene>
<dbReference type="Proteomes" id="UP000050497">
    <property type="component" value="Unassembled WGS sequence"/>
</dbReference>
<evidence type="ECO:0000256" key="5">
    <source>
        <dbReference type="ARBA" id="ARBA00022989"/>
    </source>
</evidence>
<dbReference type="GO" id="GO:0005886">
    <property type="term" value="C:plasma membrane"/>
    <property type="evidence" value="ECO:0007669"/>
    <property type="project" value="UniProtKB-SubCell"/>
</dbReference>
<protein>
    <recommendedName>
        <fullName evidence="7">Protein MgtC</fullName>
    </recommendedName>
</protein>
<keyword evidence="12" id="KW-1185">Reference proteome</keyword>
<dbReference type="PANTHER" id="PTHR33778:SF1">
    <property type="entry name" value="MAGNESIUM TRANSPORTER YHID-RELATED"/>
    <property type="match status" value="1"/>
</dbReference>
<evidence type="ECO:0000256" key="4">
    <source>
        <dbReference type="ARBA" id="ARBA00022692"/>
    </source>
</evidence>
<feature type="transmembrane region" description="Helical" evidence="7">
    <location>
        <begin position="12"/>
        <end position="33"/>
    </location>
</feature>